<dbReference type="OrthoDB" id="3297292at2"/>
<dbReference type="AlphaFoldDB" id="A0A1Q9LH54"/>
<dbReference type="InterPro" id="IPR007278">
    <property type="entry name" value="DUF397"/>
</dbReference>
<reference evidence="2 3" key="1">
    <citation type="submission" date="2016-10" db="EMBL/GenBank/DDBJ databases">
        <title>The Draft Genome Sequence of Actinokineospora bangkokensis 44EHWT reveals the biosynthetic pathway of antifungal compounds Thailandins with unusual extender unit butylmalonyl-CoA.</title>
        <authorList>
            <person name="Greule A."/>
            <person name="Intra B."/>
            <person name="Flemming S."/>
            <person name="Rommel M.G."/>
            <person name="Panbangred W."/>
            <person name="Bechthold A."/>
        </authorList>
    </citation>
    <scope>NUCLEOTIDE SEQUENCE [LARGE SCALE GENOMIC DNA]</scope>
    <source>
        <strain evidence="2 3">44EHW</strain>
    </source>
</reference>
<sequence length="62" mass="6474">MVAFRKSSRCSNGSCVEVRVGPHVVEVRGVEPSTVLTIPYTGAWQGFLRSVKATGRGGGPAA</sequence>
<organism evidence="2 3">
    <name type="scientific">Actinokineospora bangkokensis</name>
    <dbReference type="NCBI Taxonomy" id="1193682"/>
    <lineage>
        <taxon>Bacteria</taxon>
        <taxon>Bacillati</taxon>
        <taxon>Actinomycetota</taxon>
        <taxon>Actinomycetes</taxon>
        <taxon>Pseudonocardiales</taxon>
        <taxon>Pseudonocardiaceae</taxon>
        <taxon>Actinokineospora</taxon>
    </lineage>
</organism>
<name>A0A1Q9LH54_9PSEU</name>
<proteinExistence type="predicted"/>
<dbReference type="EMBL" id="MKQR01000025">
    <property type="protein sequence ID" value="OLR91353.1"/>
    <property type="molecule type" value="Genomic_DNA"/>
</dbReference>
<comment type="caution">
    <text evidence="2">The sequence shown here is derived from an EMBL/GenBank/DDBJ whole genome shotgun (WGS) entry which is preliminary data.</text>
</comment>
<gene>
    <name evidence="2" type="ORF">BJP25_27215</name>
</gene>
<feature type="domain" description="DUF397" evidence="1">
    <location>
        <begin position="3"/>
        <end position="52"/>
    </location>
</feature>
<accession>A0A1Q9LH54</accession>
<dbReference type="RefSeq" id="WP_075977010.1">
    <property type="nucleotide sequence ID" value="NZ_MKQR01000025.1"/>
</dbReference>
<evidence type="ECO:0000259" key="1">
    <source>
        <dbReference type="Pfam" id="PF04149"/>
    </source>
</evidence>
<protein>
    <recommendedName>
        <fullName evidence="1">DUF397 domain-containing protein</fullName>
    </recommendedName>
</protein>
<evidence type="ECO:0000313" key="2">
    <source>
        <dbReference type="EMBL" id="OLR91353.1"/>
    </source>
</evidence>
<dbReference type="Pfam" id="PF04149">
    <property type="entry name" value="DUF397"/>
    <property type="match status" value="1"/>
</dbReference>
<evidence type="ECO:0000313" key="3">
    <source>
        <dbReference type="Proteomes" id="UP000186040"/>
    </source>
</evidence>
<dbReference type="Proteomes" id="UP000186040">
    <property type="component" value="Unassembled WGS sequence"/>
</dbReference>
<keyword evidence="3" id="KW-1185">Reference proteome</keyword>
<dbReference type="STRING" id="1193682.BJP25_27215"/>